<organism evidence="1 2">
    <name type="scientific">Albugo candida</name>
    <dbReference type="NCBI Taxonomy" id="65357"/>
    <lineage>
        <taxon>Eukaryota</taxon>
        <taxon>Sar</taxon>
        <taxon>Stramenopiles</taxon>
        <taxon>Oomycota</taxon>
        <taxon>Peronosporomycetes</taxon>
        <taxon>Albuginales</taxon>
        <taxon>Albuginaceae</taxon>
        <taxon>Albugo</taxon>
    </lineage>
</organism>
<name>A0A024FUY8_9STRA</name>
<evidence type="ECO:0000313" key="2">
    <source>
        <dbReference type="Proteomes" id="UP000053237"/>
    </source>
</evidence>
<accession>A0A024FUY8</accession>
<sequence length="113" mass="12989">MQALGDSVGVSVAFKGKRVKLCKIEIPSEKMILKSNNKSVINNYVALLFLIPKLRHFGAQNSWLLIFSLQQEDRKIGAVLDFVNGYRLRNRIEKFEPVSNLPIYEDDTKKHQK</sequence>
<protein>
    <submittedName>
        <fullName evidence="1">Uncharacterized protein</fullName>
    </submittedName>
</protein>
<gene>
    <name evidence="1" type="ORF">BN9_114940</name>
</gene>
<dbReference type="Proteomes" id="UP000053237">
    <property type="component" value="Unassembled WGS sequence"/>
</dbReference>
<dbReference type="EMBL" id="CAIX01000377">
    <property type="protein sequence ID" value="CCI10742.1"/>
    <property type="molecule type" value="Genomic_DNA"/>
</dbReference>
<dbReference type="AlphaFoldDB" id="A0A024FUY8"/>
<keyword evidence="2" id="KW-1185">Reference proteome</keyword>
<evidence type="ECO:0000313" key="1">
    <source>
        <dbReference type="EMBL" id="CCI10742.1"/>
    </source>
</evidence>
<dbReference type="OrthoDB" id="10268103at2759"/>
<dbReference type="InParanoid" id="A0A024FUY8"/>
<proteinExistence type="predicted"/>
<comment type="caution">
    <text evidence="1">The sequence shown here is derived from an EMBL/GenBank/DDBJ whole genome shotgun (WGS) entry which is preliminary data.</text>
</comment>
<dbReference type="STRING" id="65357.A0A024FUY8"/>
<reference evidence="1 2" key="1">
    <citation type="submission" date="2012-05" db="EMBL/GenBank/DDBJ databases">
        <title>Recombination and specialization in a pathogen metapopulation.</title>
        <authorList>
            <person name="Gardiner A."/>
            <person name="Kemen E."/>
            <person name="Schultz-Larsen T."/>
            <person name="MacLean D."/>
            <person name="Van Oosterhout C."/>
            <person name="Jones J.D.G."/>
        </authorList>
    </citation>
    <scope>NUCLEOTIDE SEQUENCE [LARGE SCALE GENOMIC DNA]</scope>
    <source>
        <strain evidence="1 2">Ac Nc2</strain>
    </source>
</reference>